<dbReference type="Gramene" id="ERN10728">
    <property type="protein sequence ID" value="ERN10728"/>
    <property type="gene ID" value="AMTR_s00027p00103070"/>
</dbReference>
<name>W1PRS5_AMBTC</name>
<protein>
    <recommendedName>
        <fullName evidence="4">Secreted protein</fullName>
    </recommendedName>
</protein>
<accession>W1PRS5</accession>
<sequence>MPLASAALAVVTSSFFTLGANPLLPDQATMLPFSGSDATVLAQRCSSSHAVIVQSSHGDALVLAGRYSSSHRVMLTFSRGDTHTAVMFLTMPIPIFSTRH</sequence>
<dbReference type="Proteomes" id="UP000017836">
    <property type="component" value="Unassembled WGS sequence"/>
</dbReference>
<dbReference type="HOGENOM" id="CLU_2309826_0_0_1"/>
<evidence type="ECO:0008006" key="4">
    <source>
        <dbReference type="Google" id="ProtNLM"/>
    </source>
</evidence>
<keyword evidence="3" id="KW-1185">Reference proteome</keyword>
<dbReference type="EMBL" id="KI392798">
    <property type="protein sequence ID" value="ERN10728.1"/>
    <property type="molecule type" value="Genomic_DNA"/>
</dbReference>
<evidence type="ECO:0000256" key="1">
    <source>
        <dbReference type="SAM" id="SignalP"/>
    </source>
</evidence>
<dbReference type="AlphaFoldDB" id="W1PRS5"/>
<feature type="chain" id="PRO_5004807567" description="Secreted protein" evidence="1">
    <location>
        <begin position="20"/>
        <end position="100"/>
    </location>
</feature>
<organism evidence="2 3">
    <name type="scientific">Amborella trichopoda</name>
    <dbReference type="NCBI Taxonomy" id="13333"/>
    <lineage>
        <taxon>Eukaryota</taxon>
        <taxon>Viridiplantae</taxon>
        <taxon>Streptophyta</taxon>
        <taxon>Embryophyta</taxon>
        <taxon>Tracheophyta</taxon>
        <taxon>Spermatophyta</taxon>
        <taxon>Magnoliopsida</taxon>
        <taxon>Amborellales</taxon>
        <taxon>Amborellaceae</taxon>
        <taxon>Amborella</taxon>
    </lineage>
</organism>
<evidence type="ECO:0000313" key="2">
    <source>
        <dbReference type="EMBL" id="ERN10728.1"/>
    </source>
</evidence>
<gene>
    <name evidence="2" type="ORF">AMTR_s00027p00103070</name>
</gene>
<evidence type="ECO:0000313" key="3">
    <source>
        <dbReference type="Proteomes" id="UP000017836"/>
    </source>
</evidence>
<keyword evidence="1" id="KW-0732">Signal</keyword>
<reference evidence="3" key="1">
    <citation type="journal article" date="2013" name="Science">
        <title>The Amborella genome and the evolution of flowering plants.</title>
        <authorList>
            <consortium name="Amborella Genome Project"/>
        </authorList>
    </citation>
    <scope>NUCLEOTIDE SEQUENCE [LARGE SCALE GENOMIC DNA]</scope>
</reference>
<proteinExistence type="predicted"/>
<feature type="signal peptide" evidence="1">
    <location>
        <begin position="1"/>
        <end position="19"/>
    </location>
</feature>